<dbReference type="CDD" id="cd01048">
    <property type="entry name" value="Ferritin_like_AB2"/>
    <property type="match status" value="1"/>
</dbReference>
<dbReference type="AlphaFoldDB" id="A0A2J6WEQ0"/>
<comment type="caution">
    <text evidence="2">The sequence shown here is derived from an EMBL/GenBank/DDBJ whole genome shotgun (WGS) entry which is preliminary data.</text>
</comment>
<dbReference type="InterPro" id="IPR009078">
    <property type="entry name" value="Ferritin-like_SF"/>
</dbReference>
<dbReference type="Gene3D" id="1.20.1260.10">
    <property type="match status" value="1"/>
</dbReference>
<sequence length="239" mass="26320">MKKTFLEIGSIILAIMIIFTGCSSANLNSEGYVNNNLPINSTEVSVSHTTTTQTTTDLTNIEKDGILYMVEEEKLAHDVYSYLYDLWGLTIFKNIQSSEQTHMNEVLGLIEKYGLVAPSTLYKQGVFTDPHLQQLYNDLTTQGSKSIVDALKVGALIEETDIIDLKSYINNTDKNDIKTVYTNLMNGSKNHLRAFVSQLSSNGVKYAPVLLSVEEYNAIIETSNGSSNGKGNFGKSGGH</sequence>
<accession>A0A2J6WEQ0</accession>
<dbReference type="Proteomes" id="UP000237040">
    <property type="component" value="Unassembled WGS sequence"/>
</dbReference>
<organism evidence="2 3">
    <name type="scientific">Caldisericum exile</name>
    <dbReference type="NCBI Taxonomy" id="693075"/>
    <lineage>
        <taxon>Bacteria</taxon>
        <taxon>Pseudomonadati</taxon>
        <taxon>Caldisericota/Cryosericota group</taxon>
        <taxon>Caldisericota</taxon>
        <taxon>Caldisericia</taxon>
        <taxon>Caldisericales</taxon>
        <taxon>Caldisericaceae</taxon>
        <taxon>Caldisericum</taxon>
    </lineage>
</organism>
<dbReference type="InterPro" id="IPR012347">
    <property type="entry name" value="Ferritin-like"/>
</dbReference>
<evidence type="ECO:0000313" key="3">
    <source>
        <dbReference type="Proteomes" id="UP000237040"/>
    </source>
</evidence>
<evidence type="ECO:0000313" key="2">
    <source>
        <dbReference type="EMBL" id="PMP67528.1"/>
    </source>
</evidence>
<protein>
    <recommendedName>
        <fullName evidence="1">DUF2202 domain-containing protein</fullName>
    </recommendedName>
</protein>
<dbReference type="SUPFAM" id="SSF47240">
    <property type="entry name" value="Ferritin-like"/>
    <property type="match status" value="1"/>
</dbReference>
<name>A0A2J6WEQ0_9BACT</name>
<dbReference type="EMBL" id="PNIL01000043">
    <property type="protein sequence ID" value="PMP67528.1"/>
    <property type="molecule type" value="Genomic_DNA"/>
</dbReference>
<proteinExistence type="predicted"/>
<gene>
    <name evidence="2" type="ORF">C0189_03015</name>
</gene>
<feature type="domain" description="DUF2202" evidence="1">
    <location>
        <begin position="62"/>
        <end position="222"/>
    </location>
</feature>
<evidence type="ECO:0000259" key="1">
    <source>
        <dbReference type="Pfam" id="PF09968"/>
    </source>
</evidence>
<dbReference type="Pfam" id="PF09968">
    <property type="entry name" value="DUF2202"/>
    <property type="match status" value="1"/>
</dbReference>
<dbReference type="InterPro" id="IPR019243">
    <property type="entry name" value="DUF2202"/>
</dbReference>
<dbReference type="PROSITE" id="PS51257">
    <property type="entry name" value="PROKAR_LIPOPROTEIN"/>
    <property type="match status" value="1"/>
</dbReference>
<reference evidence="2 3" key="1">
    <citation type="submission" date="2018-01" db="EMBL/GenBank/DDBJ databases">
        <title>Metagenomic assembled genomes from two thermal pools in the Uzon Caldera, Kamchatka, Russia.</title>
        <authorList>
            <person name="Wilkins L."/>
            <person name="Ettinger C."/>
        </authorList>
    </citation>
    <scope>NUCLEOTIDE SEQUENCE [LARGE SCALE GENOMIC DNA]</scope>
    <source>
        <strain evidence="2">ZAV-07</strain>
    </source>
</reference>
<dbReference type="RefSeq" id="WP_424586794.1">
    <property type="nucleotide sequence ID" value="NZ_JBNAUB010000013.1"/>
</dbReference>